<name>A0A1S3V3X2_VIGRR</name>
<dbReference type="GO" id="GO:0010333">
    <property type="term" value="F:terpene synthase activity"/>
    <property type="evidence" value="ECO:0007669"/>
    <property type="project" value="InterPro"/>
</dbReference>
<evidence type="ECO:0000259" key="6">
    <source>
        <dbReference type="Pfam" id="PF03936"/>
    </source>
</evidence>
<sequence length="590" mass="68587">MATQILCLSNPIQTLTTTVTLNNNFTRQPSLAYPKPRTLKCADTSQITPHRRSANYQPNLWNFQLLQSLGNDLQEKKLNERAKELEKEVRRMMNRVDTEPLSLLEMIDNVQRLGLTYKFEKDIVKALHDKIVLLNENEKHKSGLHATALRFRLLRQHGFHVSQDVFKRFKDKGGFSVELKDDVQGLLSLYEASYLGFEGENLLDEARLFSITQLKQILEEGVNSKVEEQVNHALELPYHRRLHRLEARWHLDRYEAKEPHHQLLLELAKLDFNMVQSEHQKELQELSWWWREMGLTKKLDFVRDRLMEVYFWALGMAPHPHQSECRKAVTKMFGLVTIIDDVYDVYGTLEELQLFTDAVERWDMNAINTLPDYMKLCYLALYNAVNDITYSILKETGHDNFSYLAKSWGELCKAFLQEAKWSDNKIIPAFSKHMENALVSSSGVTLLVPSYFLCQQKEEFSDKGLHYLTNFGGIVRSSCTIIRLCNDLATSAAELERGETTNSITSYMHENGSNEEETREELRNLIDAEWKKMNEERVLDSRILKAFMEIGINMVRVSHCIYQYGDGLGRPDLMIENMIKLLLIDPLPIN</sequence>
<evidence type="ECO:0000256" key="2">
    <source>
        <dbReference type="ARBA" id="ARBA00022723"/>
    </source>
</evidence>
<proteinExistence type="predicted"/>
<dbReference type="InterPro" id="IPR008949">
    <property type="entry name" value="Isoprenoid_synthase_dom_sf"/>
</dbReference>
<dbReference type="SUPFAM" id="SSF48239">
    <property type="entry name" value="Terpenoid cyclases/Protein prenyltransferases"/>
    <property type="match status" value="1"/>
</dbReference>
<dbReference type="PANTHER" id="PTHR31225:SF98">
    <property type="entry name" value="TERPENE SYNTHASE 9-RELATED"/>
    <property type="match status" value="1"/>
</dbReference>
<dbReference type="AlphaFoldDB" id="A0A1S3V3X2"/>
<keyword evidence="7" id="KW-1185">Reference proteome</keyword>
<comment type="cofactor">
    <cofactor evidence="1">
        <name>Mg(2+)</name>
        <dbReference type="ChEBI" id="CHEBI:18420"/>
    </cofactor>
</comment>
<dbReference type="Pfam" id="PF01397">
    <property type="entry name" value="Terpene_synth"/>
    <property type="match status" value="1"/>
</dbReference>
<gene>
    <name evidence="8" type="primary">LOC106771573</name>
</gene>
<dbReference type="InterPro" id="IPR034741">
    <property type="entry name" value="Terpene_cyclase-like_1_C"/>
</dbReference>
<organism evidence="7 8">
    <name type="scientific">Vigna radiata var. radiata</name>
    <name type="common">Mung bean</name>
    <name type="synonym">Phaseolus aureus</name>
    <dbReference type="NCBI Taxonomy" id="3916"/>
    <lineage>
        <taxon>Eukaryota</taxon>
        <taxon>Viridiplantae</taxon>
        <taxon>Streptophyta</taxon>
        <taxon>Embryophyta</taxon>
        <taxon>Tracheophyta</taxon>
        <taxon>Spermatophyta</taxon>
        <taxon>Magnoliopsida</taxon>
        <taxon>eudicotyledons</taxon>
        <taxon>Gunneridae</taxon>
        <taxon>Pentapetalae</taxon>
        <taxon>rosids</taxon>
        <taxon>fabids</taxon>
        <taxon>Fabales</taxon>
        <taxon>Fabaceae</taxon>
        <taxon>Papilionoideae</taxon>
        <taxon>50 kb inversion clade</taxon>
        <taxon>NPAAA clade</taxon>
        <taxon>indigoferoid/millettioid clade</taxon>
        <taxon>Phaseoleae</taxon>
        <taxon>Vigna</taxon>
    </lineage>
</organism>
<dbReference type="KEGG" id="vra:106771573"/>
<reference evidence="7" key="1">
    <citation type="journal article" date="2014" name="Nat. Commun.">
        <title>Genome sequence of mungbean and insights into evolution within Vigna species.</title>
        <authorList>
            <person name="Kang Y.J."/>
            <person name="Kim S.K."/>
            <person name="Kim M.Y."/>
            <person name="Lestari P."/>
            <person name="Kim K.H."/>
            <person name="Ha B.K."/>
            <person name="Jun T.H."/>
            <person name="Hwang W.J."/>
            <person name="Lee T."/>
            <person name="Lee J."/>
            <person name="Shim S."/>
            <person name="Yoon M.Y."/>
            <person name="Jang Y.E."/>
            <person name="Han K.S."/>
            <person name="Taeprayoon P."/>
            <person name="Yoon N."/>
            <person name="Somta P."/>
            <person name="Tanya P."/>
            <person name="Kim K.S."/>
            <person name="Gwag J.G."/>
            <person name="Moon J.K."/>
            <person name="Lee Y.H."/>
            <person name="Park B.S."/>
            <person name="Bombarely A."/>
            <person name="Doyle J.J."/>
            <person name="Jackson S.A."/>
            <person name="Schafleitner R."/>
            <person name="Srinives P."/>
            <person name="Varshney R.K."/>
            <person name="Lee S.H."/>
        </authorList>
    </citation>
    <scope>NUCLEOTIDE SEQUENCE [LARGE SCALE GENOMIC DNA]</scope>
    <source>
        <strain evidence="7">cv. VC1973A</strain>
    </source>
</reference>
<dbReference type="GO" id="GO:0080027">
    <property type="term" value="P:response to herbivore"/>
    <property type="evidence" value="ECO:0007669"/>
    <property type="project" value="UniProtKB-ARBA"/>
</dbReference>
<dbReference type="GO" id="GO:0016102">
    <property type="term" value="P:diterpenoid biosynthetic process"/>
    <property type="evidence" value="ECO:0007669"/>
    <property type="project" value="InterPro"/>
</dbReference>
<dbReference type="Gene3D" id="1.10.600.10">
    <property type="entry name" value="Farnesyl Diphosphate Synthase"/>
    <property type="match status" value="1"/>
</dbReference>
<dbReference type="SUPFAM" id="SSF48576">
    <property type="entry name" value="Terpenoid synthases"/>
    <property type="match status" value="1"/>
</dbReference>
<keyword evidence="2" id="KW-0479">Metal-binding</keyword>
<dbReference type="InterPro" id="IPR036965">
    <property type="entry name" value="Terpene_synth_N_sf"/>
</dbReference>
<dbReference type="SFLD" id="SFLDS00005">
    <property type="entry name" value="Isoprenoid_Synthase_Type_I"/>
    <property type="match status" value="1"/>
</dbReference>
<dbReference type="STRING" id="3916.A0A1S3V3X2"/>
<dbReference type="CDD" id="cd00684">
    <property type="entry name" value="Terpene_cyclase_plant_C1"/>
    <property type="match status" value="1"/>
</dbReference>
<accession>A0A1S3V3X2</accession>
<evidence type="ECO:0000313" key="8">
    <source>
        <dbReference type="RefSeq" id="XP_014513051.1"/>
    </source>
</evidence>
<dbReference type="GeneID" id="106771573"/>
<dbReference type="FunFam" id="1.10.600.10:FF:000007">
    <property type="entry name" value="Isoprene synthase, chloroplastic"/>
    <property type="match status" value="1"/>
</dbReference>
<dbReference type="Pfam" id="PF03936">
    <property type="entry name" value="Terpene_synth_C"/>
    <property type="match status" value="1"/>
</dbReference>
<dbReference type="InterPro" id="IPR008930">
    <property type="entry name" value="Terpenoid_cyclase/PrenylTrfase"/>
</dbReference>
<dbReference type="GO" id="GO:0009611">
    <property type="term" value="P:response to wounding"/>
    <property type="evidence" value="ECO:0007669"/>
    <property type="project" value="UniProtKB-ARBA"/>
</dbReference>
<reference evidence="8" key="2">
    <citation type="submission" date="2025-08" db="UniProtKB">
        <authorList>
            <consortium name="RefSeq"/>
        </authorList>
    </citation>
    <scope>IDENTIFICATION</scope>
    <source>
        <tissue evidence="8">Leaf</tissue>
    </source>
</reference>
<feature type="domain" description="Terpene synthase N-terminal" evidence="5">
    <location>
        <begin position="61"/>
        <end position="234"/>
    </location>
</feature>
<dbReference type="InterPro" id="IPR050148">
    <property type="entry name" value="Terpene_synthase-like"/>
</dbReference>
<dbReference type="Gene3D" id="1.50.10.130">
    <property type="entry name" value="Terpene synthase, N-terminal domain"/>
    <property type="match status" value="1"/>
</dbReference>
<evidence type="ECO:0000313" key="7">
    <source>
        <dbReference type="Proteomes" id="UP000087766"/>
    </source>
</evidence>
<dbReference type="InterPro" id="IPR044814">
    <property type="entry name" value="Terpene_cyclase_plant_C1"/>
</dbReference>
<dbReference type="OrthoDB" id="1936865at2759"/>
<protein>
    <submittedName>
        <fullName evidence="8">Isoprene synthase, chloroplastic-like</fullName>
    </submittedName>
</protein>
<dbReference type="FunFam" id="1.50.10.130:FF:000001">
    <property type="entry name" value="Isoprene synthase, chloroplastic"/>
    <property type="match status" value="1"/>
</dbReference>
<keyword evidence="4" id="KW-0456">Lyase</keyword>
<dbReference type="InterPro" id="IPR001906">
    <property type="entry name" value="Terpene_synth_N"/>
</dbReference>
<dbReference type="RefSeq" id="XP_014513051.1">
    <property type="nucleotide sequence ID" value="XM_014657565.2"/>
</dbReference>
<feature type="domain" description="Terpene synthase metal-binding" evidence="6">
    <location>
        <begin position="291"/>
        <end position="532"/>
    </location>
</feature>
<evidence type="ECO:0000256" key="1">
    <source>
        <dbReference type="ARBA" id="ARBA00001946"/>
    </source>
</evidence>
<evidence type="ECO:0000256" key="3">
    <source>
        <dbReference type="ARBA" id="ARBA00022842"/>
    </source>
</evidence>
<dbReference type="Proteomes" id="UP000087766">
    <property type="component" value="Chromosome 8"/>
</dbReference>
<dbReference type="PANTHER" id="PTHR31225">
    <property type="entry name" value="OS04G0344100 PROTEIN-RELATED"/>
    <property type="match status" value="1"/>
</dbReference>
<evidence type="ECO:0000259" key="5">
    <source>
        <dbReference type="Pfam" id="PF01397"/>
    </source>
</evidence>
<dbReference type="GO" id="GO:0000287">
    <property type="term" value="F:magnesium ion binding"/>
    <property type="evidence" value="ECO:0007669"/>
    <property type="project" value="InterPro"/>
</dbReference>
<dbReference type="SFLD" id="SFLDG01019">
    <property type="entry name" value="Terpene_Cyclase_Like_1_C_Termi"/>
    <property type="match status" value="1"/>
</dbReference>
<keyword evidence="3" id="KW-0460">Magnesium</keyword>
<dbReference type="InterPro" id="IPR005630">
    <property type="entry name" value="Terpene_synthase_metal-bd"/>
</dbReference>
<evidence type="ECO:0000256" key="4">
    <source>
        <dbReference type="ARBA" id="ARBA00023239"/>
    </source>
</evidence>